<dbReference type="InterPro" id="IPR001670">
    <property type="entry name" value="ADH_Fe/GldA"/>
</dbReference>
<evidence type="ECO:0000256" key="1">
    <source>
        <dbReference type="ARBA" id="ARBA00007358"/>
    </source>
</evidence>
<reference evidence="5 6" key="1">
    <citation type="submission" date="2023-05" db="EMBL/GenBank/DDBJ databases">
        <title>A new hyperthermophilic archaea 'Ignisphaera cupida' sp. nov. and description of the family 'Ignisphaeraceae' fam. nov.</title>
        <authorList>
            <person name="Podosokorskaya O.A."/>
            <person name="Elcheninov A.G."/>
            <person name="Klukina A."/>
            <person name="Merkel A.Y."/>
        </authorList>
    </citation>
    <scope>NUCLEOTIDE SEQUENCE [LARGE SCALE GENOMIC DNA]</scope>
    <source>
        <strain evidence="5 6">4213-co</strain>
    </source>
</reference>
<sequence length="381" mass="41889">MVFTLRYASTTLYFGVNALENAKEYISNHEKVVIATGKTSARVSGALADVEKILKGYGISYVIYDNISPNPWASQVENLAKTIWGEGADLVIAIGGGSPIDTAKMAAIIALSGGSVKDYVKNLRKPKRSVPLIAINLTHGTGTEIDRYAVVTLDDTLEKHGLSPKYPEISIDDPRYTLTLDKRQTMYVSFDAFYHVYESATSKVRSLFIESLAREATRIISEALPKVVNDLKNLDLREKLLYASMIAGIAIDSGSTHIIHAIEHALSGLQPKLAHGCGLALLGPRSAFYIHKAVPEYSAAILKILDPTIKPISEDAEKAQKAVEKFQQEVGFTEKLSDYGFSEKDINKIIEYVLTRLSYMHTNSPFPLTSEIIRDIVAHAL</sequence>
<accession>A0ABD4Z474</accession>
<evidence type="ECO:0000259" key="3">
    <source>
        <dbReference type="Pfam" id="PF00465"/>
    </source>
</evidence>
<keyword evidence="6" id="KW-1185">Reference proteome</keyword>
<dbReference type="InterPro" id="IPR056798">
    <property type="entry name" value="ADH_Fe_C"/>
</dbReference>
<dbReference type="Pfam" id="PF00465">
    <property type="entry name" value="Fe-ADH"/>
    <property type="match status" value="1"/>
</dbReference>
<dbReference type="InterPro" id="IPR045910">
    <property type="entry name" value="AdhA-like"/>
</dbReference>
<dbReference type="PANTHER" id="PTHR11496:SF102">
    <property type="entry name" value="ALCOHOL DEHYDROGENASE 4"/>
    <property type="match status" value="1"/>
</dbReference>
<organism evidence="5 6">
    <name type="scientific">Ignisphaera cupida</name>
    <dbReference type="NCBI Taxonomy" id="3050454"/>
    <lineage>
        <taxon>Archaea</taxon>
        <taxon>Thermoproteota</taxon>
        <taxon>Thermoprotei</taxon>
        <taxon>Desulfurococcales</taxon>
        <taxon>Desulfurococcaceae</taxon>
        <taxon>Ignisphaera</taxon>
    </lineage>
</organism>
<dbReference type="Gene3D" id="1.20.1090.10">
    <property type="entry name" value="Dehydroquinate synthase-like - alpha domain"/>
    <property type="match status" value="1"/>
</dbReference>
<dbReference type="AlphaFoldDB" id="A0ABD4Z474"/>
<dbReference type="SUPFAM" id="SSF56796">
    <property type="entry name" value="Dehydroquinate synthase-like"/>
    <property type="match status" value="1"/>
</dbReference>
<proteinExistence type="inferred from homology"/>
<evidence type="ECO:0000313" key="5">
    <source>
        <dbReference type="EMBL" id="MDK6028004.1"/>
    </source>
</evidence>
<evidence type="ECO:0000259" key="4">
    <source>
        <dbReference type="Pfam" id="PF25137"/>
    </source>
</evidence>
<protein>
    <submittedName>
        <fullName evidence="5">Iron-containing alcohol dehydrogenase</fullName>
    </submittedName>
</protein>
<keyword evidence="2" id="KW-0560">Oxidoreductase</keyword>
<dbReference type="GO" id="GO:0016616">
    <property type="term" value="F:oxidoreductase activity, acting on the CH-OH group of donors, NAD or NADP as acceptor"/>
    <property type="evidence" value="ECO:0007669"/>
    <property type="project" value="UniProtKB-ARBA"/>
</dbReference>
<dbReference type="Proteomes" id="UP001529235">
    <property type="component" value="Unassembled WGS sequence"/>
</dbReference>
<dbReference type="Pfam" id="PF25137">
    <property type="entry name" value="ADH_Fe_C"/>
    <property type="match status" value="1"/>
</dbReference>
<dbReference type="InterPro" id="IPR039697">
    <property type="entry name" value="Alcohol_dehydrogenase_Fe"/>
</dbReference>
<dbReference type="CDD" id="cd08186">
    <property type="entry name" value="Fe-ADH-like"/>
    <property type="match status" value="1"/>
</dbReference>
<comment type="caution">
    <text evidence="5">The sequence shown here is derived from an EMBL/GenBank/DDBJ whole genome shotgun (WGS) entry which is preliminary data.</text>
</comment>
<evidence type="ECO:0000313" key="6">
    <source>
        <dbReference type="Proteomes" id="UP001529235"/>
    </source>
</evidence>
<feature type="domain" description="Fe-containing alcohol dehydrogenase-like C-terminal" evidence="4">
    <location>
        <begin position="187"/>
        <end position="380"/>
    </location>
</feature>
<feature type="domain" description="Alcohol dehydrogenase iron-type/glycerol dehydrogenase GldA" evidence="3">
    <location>
        <begin position="10"/>
        <end position="174"/>
    </location>
</feature>
<dbReference type="EMBL" id="JASNVW010000001">
    <property type="protein sequence ID" value="MDK6028004.1"/>
    <property type="molecule type" value="Genomic_DNA"/>
</dbReference>
<gene>
    <name evidence="5" type="ORF">QPL79_01310</name>
</gene>
<evidence type="ECO:0000256" key="2">
    <source>
        <dbReference type="ARBA" id="ARBA00023002"/>
    </source>
</evidence>
<comment type="similarity">
    <text evidence="1">Belongs to the iron-containing alcohol dehydrogenase family.</text>
</comment>
<dbReference type="Gene3D" id="3.40.50.1970">
    <property type="match status" value="1"/>
</dbReference>
<name>A0ABD4Z474_9CREN</name>
<dbReference type="PANTHER" id="PTHR11496">
    <property type="entry name" value="ALCOHOL DEHYDROGENASE"/>
    <property type="match status" value="1"/>
</dbReference>
<dbReference type="RefSeq" id="WP_285272981.1">
    <property type="nucleotide sequence ID" value="NZ_JASNVW010000001.1"/>
</dbReference>
<dbReference type="FunFam" id="3.40.50.1970:FF:000003">
    <property type="entry name" value="Alcohol dehydrogenase, iron-containing"/>
    <property type="match status" value="1"/>
</dbReference>